<accession>A0A0S7XKC0</accession>
<evidence type="ECO:0000313" key="2">
    <source>
        <dbReference type="Proteomes" id="UP000051861"/>
    </source>
</evidence>
<reference evidence="1 2" key="1">
    <citation type="journal article" date="2015" name="Microbiome">
        <title>Genomic resolution of linkages in carbon, nitrogen, and sulfur cycling among widespread estuary sediment bacteria.</title>
        <authorList>
            <person name="Baker B.J."/>
            <person name="Lazar C.S."/>
            <person name="Teske A.P."/>
            <person name="Dick G.J."/>
        </authorList>
    </citation>
    <scope>NUCLEOTIDE SEQUENCE [LARGE SCALE GENOMIC DNA]</scope>
    <source>
        <strain evidence="1">DG_54_3</strain>
    </source>
</reference>
<organism evidence="1 2">
    <name type="scientific">candidate division WOR-1 bacterium DG_54_3</name>
    <dbReference type="NCBI Taxonomy" id="1703775"/>
    <lineage>
        <taxon>Bacteria</taxon>
        <taxon>Bacillati</taxon>
        <taxon>Saganbacteria</taxon>
    </lineage>
</organism>
<name>A0A0S7XKC0_UNCSA</name>
<gene>
    <name evidence="1" type="ORF">AMJ44_15490</name>
</gene>
<evidence type="ECO:0000313" key="1">
    <source>
        <dbReference type="EMBL" id="KPJ62537.1"/>
    </source>
</evidence>
<dbReference type="EMBL" id="LIZX01000265">
    <property type="protein sequence ID" value="KPJ62537.1"/>
    <property type="molecule type" value="Genomic_DNA"/>
</dbReference>
<protein>
    <submittedName>
        <fullName evidence="1">Uncharacterized protein</fullName>
    </submittedName>
</protein>
<sequence>MFFKRILSKLLLIWGILLLFSPGEAMLTQIYKFTGIQIPYDLKYEDFILEKGKYDFQILVHHKTQQLHLRILKKGKGICSVLGERLRYESYGRERMKDPNIPDQPTLKIIKHPTEKKVSIIFESGKKTRIYPLVKAVFKMEYE</sequence>
<dbReference type="AlphaFoldDB" id="A0A0S7XKC0"/>
<comment type="caution">
    <text evidence="1">The sequence shown here is derived from an EMBL/GenBank/DDBJ whole genome shotgun (WGS) entry which is preliminary data.</text>
</comment>
<dbReference type="Proteomes" id="UP000051861">
    <property type="component" value="Unassembled WGS sequence"/>
</dbReference>
<proteinExistence type="predicted"/>